<name>A0A090M880_OSTTA</name>
<sequence length="257" mass="27706">MRRRPGVSAIARNAELDSKFRELAIERKAFQDQDDATRLLAFTRALETFAATHRKAISSDAVFRARFHAMCDAIGVDPLASRKSAWAQALGLGEFYVDLSVCAAEACLSSRDADGGVCALDEIVRRVNERRGASVSAVSADDVERAIESLSALGGGWRVKTTTGGDGVGERGRKIVRSVPIELSDDVNEALAVARDASQGCVTASELSLARAWSLARARDALEASVKLGIALVDDQAKDKNFERLYWFPAFRVVSSA</sequence>
<dbReference type="STRING" id="70448.A0A090M880"/>
<dbReference type="EMBL" id="KZ155780">
    <property type="protein sequence ID" value="OUS46819.1"/>
    <property type="molecule type" value="Genomic_DNA"/>
</dbReference>
<gene>
    <name evidence="3" type="ORF">BE221DRAFT_72955</name>
    <name evidence="2" type="ORF">OT_ostta08g00640</name>
</gene>
<dbReference type="InterPro" id="IPR040608">
    <property type="entry name" value="Snf8/Vps36"/>
</dbReference>
<dbReference type="EMBL" id="CAID01000008">
    <property type="protein sequence ID" value="CEG01358.1"/>
    <property type="molecule type" value="Genomic_DNA"/>
</dbReference>
<evidence type="ECO:0000256" key="1">
    <source>
        <dbReference type="ARBA" id="ARBA00009834"/>
    </source>
</evidence>
<evidence type="ECO:0000313" key="3">
    <source>
        <dbReference type="EMBL" id="OUS46819.1"/>
    </source>
</evidence>
<accession>A0A454Y415</accession>
<comment type="similarity">
    <text evidence="1">Belongs to the SNF8 family.</text>
</comment>
<keyword evidence="4" id="KW-1185">Reference proteome</keyword>
<reference evidence="2 4" key="1">
    <citation type="journal article" date="2006" name="Proc. Natl. Acad. Sci. U.S.A.">
        <title>Genome analysis of the smallest free-living eukaryote Ostreococcus tauri unveils many unique features.</title>
        <authorList>
            <person name="Derelle E."/>
            <person name="Ferraz C."/>
            <person name="Rombauts S."/>
            <person name="Rouze P."/>
            <person name="Worden A.Z."/>
            <person name="Robbens S."/>
            <person name="Partensky F."/>
            <person name="Degroeve S."/>
            <person name="Echeynie S."/>
            <person name="Cooke R."/>
            <person name="Saeys Y."/>
            <person name="Wuyts J."/>
            <person name="Jabbari K."/>
            <person name="Bowler C."/>
            <person name="Panaud O."/>
            <person name="Piegu B."/>
            <person name="Ball S.G."/>
            <person name="Ral J.-P."/>
            <person name="Bouget F.-Y."/>
            <person name="Piganeau G."/>
            <person name="De Baets B."/>
            <person name="Picard A."/>
            <person name="Delseny M."/>
            <person name="Demaille J."/>
            <person name="Van de Peer Y."/>
            <person name="Moreau H."/>
        </authorList>
    </citation>
    <scope>NUCLEOTIDE SEQUENCE [LARGE SCALE GENOMIC DNA]</scope>
    <source>
        <strain evidence="2 4">OTTH0595</strain>
    </source>
</reference>
<organism evidence="2 4">
    <name type="scientific">Ostreococcus tauri</name>
    <name type="common">Marine green alga</name>
    <dbReference type="NCBI Taxonomy" id="70448"/>
    <lineage>
        <taxon>Eukaryota</taxon>
        <taxon>Viridiplantae</taxon>
        <taxon>Chlorophyta</taxon>
        <taxon>Mamiellophyceae</taxon>
        <taxon>Mamiellales</taxon>
        <taxon>Bathycoccaceae</taxon>
        <taxon>Ostreococcus</taxon>
    </lineage>
</organism>
<protein>
    <submittedName>
        <fullName evidence="2 3">EAP30</fullName>
    </submittedName>
</protein>
<evidence type="ECO:0000313" key="4">
    <source>
        <dbReference type="Proteomes" id="UP000009170"/>
    </source>
</evidence>
<proteinExistence type="inferred from homology"/>
<reference evidence="3" key="3">
    <citation type="submission" date="2017-04" db="EMBL/GenBank/DDBJ databases">
        <title>Population genomics of picophytoplankton unveils novel chromosome hypervariability.</title>
        <authorList>
            <consortium name="DOE Joint Genome Institute"/>
            <person name="Blanc-Mathieu R."/>
            <person name="Krasovec M."/>
            <person name="Hebrard M."/>
            <person name="Yau S."/>
            <person name="Desgranges E."/>
            <person name="Martin J."/>
            <person name="Schackwitz W."/>
            <person name="Kuo A."/>
            <person name="Salin G."/>
            <person name="Donnadieu C."/>
            <person name="Desdevises Y."/>
            <person name="Sanchez-Ferandin S."/>
            <person name="Moreau H."/>
            <person name="Rivals E."/>
            <person name="Grigoriev I.V."/>
            <person name="Grimsley N."/>
            <person name="Eyre-Walker A."/>
            <person name="Piganeau G."/>
        </authorList>
    </citation>
    <scope>NUCLEOTIDE SEQUENCE [LARGE SCALE GENOMIC DNA]</scope>
    <source>
        <strain evidence="3">RCC 1115</strain>
    </source>
</reference>
<dbReference type="InParanoid" id="A0A090M880"/>
<dbReference type="Pfam" id="PF04157">
    <property type="entry name" value="EAP30"/>
    <property type="match status" value="1"/>
</dbReference>
<evidence type="ECO:0000313" key="2">
    <source>
        <dbReference type="EMBL" id="CEG01358.1"/>
    </source>
</evidence>
<dbReference type="Gene3D" id="1.10.10.10">
    <property type="entry name" value="Winged helix-like DNA-binding domain superfamily/Winged helix DNA-binding domain"/>
    <property type="match status" value="2"/>
</dbReference>
<dbReference type="GO" id="GO:0043328">
    <property type="term" value="P:protein transport to vacuole involved in ubiquitin-dependent protein catabolic process via the multivesicular body sorting pathway"/>
    <property type="evidence" value="ECO:0007669"/>
    <property type="project" value="TreeGrafter"/>
</dbReference>
<dbReference type="GO" id="GO:0000814">
    <property type="term" value="C:ESCRT II complex"/>
    <property type="evidence" value="ECO:0007669"/>
    <property type="project" value="InterPro"/>
</dbReference>
<dbReference type="FunCoup" id="A0A090M880">
    <property type="interactions" value="1682"/>
</dbReference>
<reference evidence="2" key="2">
    <citation type="journal article" date="2014" name="BMC Genomics">
        <title>An improved genome of the model marine alga Ostreococcus tauri unfolds by assessing Illumina de novo assemblies.</title>
        <authorList>
            <person name="Blanc-Mathieu R."/>
            <person name="Verhelst B."/>
            <person name="Derelle E."/>
            <person name="Rombauts S."/>
            <person name="Bouget F.Y."/>
            <person name="Carre I."/>
            <person name="Chateau A."/>
            <person name="Eyre-Walker A."/>
            <person name="Grimsley N."/>
            <person name="Moreau H."/>
            <person name="Piegu B."/>
            <person name="Rivals E."/>
            <person name="Schackwitz W."/>
            <person name="Van de Peer Y."/>
            <person name="Piganeau G."/>
        </authorList>
    </citation>
    <scope>NUCLEOTIDE SEQUENCE</scope>
    <source>
        <strain evidence="2">RCC4221</strain>
    </source>
</reference>
<dbReference type="PANTHER" id="PTHR12806">
    <property type="entry name" value="EAP30 SUBUNIT OF ELL COMPLEX"/>
    <property type="match status" value="1"/>
</dbReference>
<dbReference type="OrthoDB" id="283883at2759"/>
<dbReference type="SUPFAM" id="SSF46785">
    <property type="entry name" value="Winged helix' DNA-binding domain"/>
    <property type="match status" value="2"/>
</dbReference>
<dbReference type="PANTHER" id="PTHR12806:SF0">
    <property type="entry name" value="VACUOLAR-SORTING PROTEIN SNF8"/>
    <property type="match status" value="1"/>
</dbReference>
<dbReference type="InterPro" id="IPR016689">
    <property type="entry name" value="ESCRT-2_cplx_Snf8"/>
</dbReference>
<accession>A0A1Y5IB56</accession>
<dbReference type="AlphaFoldDB" id="A0A090M880"/>
<dbReference type="Gene3D" id="6.10.140.180">
    <property type="match status" value="1"/>
</dbReference>
<dbReference type="InterPro" id="IPR036390">
    <property type="entry name" value="WH_DNA-bd_sf"/>
</dbReference>
<dbReference type="Proteomes" id="UP000195557">
    <property type="component" value="Unassembled WGS sequence"/>
</dbReference>
<dbReference type="Proteomes" id="UP000009170">
    <property type="component" value="Unassembled WGS sequence"/>
</dbReference>
<dbReference type="InterPro" id="IPR036388">
    <property type="entry name" value="WH-like_DNA-bd_sf"/>
</dbReference>
<accession>A0A090M880</accession>